<feature type="region of interest" description="Disordered" evidence="1">
    <location>
        <begin position="337"/>
        <end position="359"/>
    </location>
</feature>
<organism evidence="2 3">
    <name type="scientific">Branchiostoma lanceolatum</name>
    <name type="common">Common lancelet</name>
    <name type="synonym">Amphioxus lanceolatum</name>
    <dbReference type="NCBI Taxonomy" id="7740"/>
    <lineage>
        <taxon>Eukaryota</taxon>
        <taxon>Metazoa</taxon>
        <taxon>Chordata</taxon>
        <taxon>Cephalochordata</taxon>
        <taxon>Leptocardii</taxon>
        <taxon>Amphioxiformes</taxon>
        <taxon>Branchiostomatidae</taxon>
        <taxon>Branchiostoma</taxon>
    </lineage>
</organism>
<dbReference type="PANTHER" id="PTHR39332">
    <property type="entry name" value="BLL4707 PROTEIN"/>
    <property type="match status" value="1"/>
</dbReference>
<feature type="compositionally biased region" description="Basic and acidic residues" evidence="1">
    <location>
        <begin position="337"/>
        <end position="356"/>
    </location>
</feature>
<reference evidence="2" key="1">
    <citation type="submission" date="2022-01" db="EMBL/GenBank/DDBJ databases">
        <authorList>
            <person name="Braso-Vives M."/>
        </authorList>
    </citation>
    <scope>NUCLEOTIDE SEQUENCE</scope>
</reference>
<accession>A0A8K0EZN7</accession>
<dbReference type="EMBL" id="OV696692">
    <property type="protein sequence ID" value="CAH1269057.1"/>
    <property type="molecule type" value="Genomic_DNA"/>
</dbReference>
<protein>
    <submittedName>
        <fullName evidence="2">Hypp4076 protein</fullName>
    </submittedName>
</protein>
<dbReference type="AlphaFoldDB" id="A0A8K0EZN7"/>
<evidence type="ECO:0000256" key="1">
    <source>
        <dbReference type="SAM" id="MobiDB-lite"/>
    </source>
</evidence>
<dbReference type="InterPro" id="IPR036226">
    <property type="entry name" value="LipOase_C_sf"/>
</dbReference>
<dbReference type="SUPFAM" id="SSF55961">
    <property type="entry name" value="Bet v1-like"/>
    <property type="match status" value="3"/>
</dbReference>
<keyword evidence="3" id="KW-1185">Reference proteome</keyword>
<evidence type="ECO:0000313" key="3">
    <source>
        <dbReference type="Proteomes" id="UP000838412"/>
    </source>
</evidence>
<dbReference type="PANTHER" id="PTHR39332:SF7">
    <property type="entry name" value="SRPBCC FAMILY PROTEIN"/>
    <property type="match status" value="1"/>
</dbReference>
<dbReference type="SUPFAM" id="SSF48484">
    <property type="entry name" value="Lipoxigenase"/>
    <property type="match status" value="1"/>
</dbReference>
<sequence>MGIRVSKSAAVPRAAVQPTTAVQPGDAKKGPSTLLELVADCNVSKEFMSDGAEVLLTHTEDMPVSAEVYWSAFRDFVELQLHMEGHENLRVKKGYGEVGTVVSFHYDPTDLAEGQREMKLVEKDDSTRTWRVQEAAPNELYKSYEMTIKARKVEGNTTAKVTISVRFVSAIKDQKERRQDIAYHMVHLLGARIRDILNFVVREMIGGKHRFELDVGCSREKIWGIVGNWNDVTWIREATSTVVNGLRRTIHFTKDRSLEVRLAWADSSDYLFVYEGDNSPDFLHCKYYRGRLQFFAVNPNRVKVVYNCSFLPAKDVSVEEFKKSLIPAVDKRMGWLKDTVGEPKPSKKESTKRPPDLTKGAYTTVARGTVRGPVEDVWKVFRPFGRDCMEYWKIYDSMEIEAPGNDVQGCIRSFVTSKTKSKIRERLEWRNDKEHVEIYSLLTMEPPPPVAMDNVYTTITMTELGENETEVKFECTFDVSTSLAVSKIQANQKGAYMACINGLQKHFHSEVGTLEVVVGSAADLARTDGWSEQIVLFKVDAMKGVYPDVHEKFNTQLLSLSKEIKSRNDQLKTEGKVPYTYLDPDNVAMSIDI</sequence>
<dbReference type="Proteomes" id="UP000838412">
    <property type="component" value="Chromosome 7"/>
</dbReference>
<name>A0A8K0EZN7_BRALA</name>
<dbReference type="Gene3D" id="3.30.530.20">
    <property type="match status" value="3"/>
</dbReference>
<evidence type="ECO:0000313" key="2">
    <source>
        <dbReference type="EMBL" id="CAH1269057.1"/>
    </source>
</evidence>
<dbReference type="InterPro" id="IPR023393">
    <property type="entry name" value="START-like_dom_sf"/>
</dbReference>
<dbReference type="OrthoDB" id="10206854at2759"/>
<proteinExistence type="predicted"/>
<gene>
    <name evidence="2" type="primary">Hypp4076</name>
    <name evidence="2" type="ORF">BLAG_LOCUS21812</name>
</gene>